<evidence type="ECO:0000256" key="4">
    <source>
        <dbReference type="ARBA" id="ARBA00022786"/>
    </source>
</evidence>
<evidence type="ECO:0000256" key="10">
    <source>
        <dbReference type="ARBA" id="ARBA00042737"/>
    </source>
</evidence>
<evidence type="ECO:0000256" key="5">
    <source>
        <dbReference type="ARBA" id="ARBA00022801"/>
    </source>
</evidence>
<feature type="region of interest" description="Disordered" evidence="12">
    <location>
        <begin position="831"/>
        <end position="927"/>
    </location>
</feature>
<dbReference type="GO" id="GO:0004843">
    <property type="term" value="F:cysteine-type deubiquitinase activity"/>
    <property type="evidence" value="ECO:0007669"/>
    <property type="project" value="UniProtKB-EC"/>
</dbReference>
<feature type="compositionally biased region" description="Low complexity" evidence="12">
    <location>
        <begin position="35"/>
        <end position="48"/>
    </location>
</feature>
<feature type="compositionally biased region" description="Polar residues" evidence="12">
    <location>
        <begin position="25"/>
        <end position="34"/>
    </location>
</feature>
<evidence type="ECO:0000256" key="7">
    <source>
        <dbReference type="ARBA" id="ARBA00040966"/>
    </source>
</evidence>
<accession>A0A1E4RL02</accession>
<dbReference type="Gene3D" id="3.90.70.10">
    <property type="entry name" value="Cysteine proteinases"/>
    <property type="match status" value="2"/>
</dbReference>
<name>A0A1E4RL02_9ASCO</name>
<evidence type="ECO:0000256" key="11">
    <source>
        <dbReference type="SAM" id="Coils"/>
    </source>
</evidence>
<dbReference type="FunFam" id="3.90.70.10:FF:000176">
    <property type="entry name" value="Ubiquitin-specific protease"/>
    <property type="match status" value="1"/>
</dbReference>
<dbReference type="SUPFAM" id="SSF54001">
    <property type="entry name" value="Cysteine proteinases"/>
    <property type="match status" value="1"/>
</dbReference>
<dbReference type="PROSITE" id="PS50235">
    <property type="entry name" value="USP_3"/>
    <property type="match status" value="1"/>
</dbReference>
<evidence type="ECO:0000256" key="2">
    <source>
        <dbReference type="ARBA" id="ARBA00012759"/>
    </source>
</evidence>
<evidence type="ECO:0000256" key="3">
    <source>
        <dbReference type="ARBA" id="ARBA00022670"/>
    </source>
</evidence>
<evidence type="ECO:0000259" key="13">
    <source>
        <dbReference type="PROSITE" id="PS50235"/>
    </source>
</evidence>
<dbReference type="CDD" id="cd02666">
    <property type="entry name" value="Peptidase_C19J"/>
    <property type="match status" value="1"/>
</dbReference>
<keyword evidence="15" id="KW-1185">Reference proteome</keyword>
<dbReference type="Pfam" id="PF00443">
    <property type="entry name" value="UCH"/>
    <property type="match status" value="1"/>
</dbReference>
<dbReference type="STRING" id="984485.A0A1E4RL02"/>
<dbReference type="GO" id="GO:0043161">
    <property type="term" value="P:proteasome-mediated ubiquitin-dependent protein catabolic process"/>
    <property type="evidence" value="ECO:0007669"/>
    <property type="project" value="InterPro"/>
</dbReference>
<dbReference type="EC" id="3.4.19.12" evidence="2"/>
<evidence type="ECO:0000256" key="6">
    <source>
        <dbReference type="ARBA" id="ARBA00022807"/>
    </source>
</evidence>
<evidence type="ECO:0000256" key="1">
    <source>
        <dbReference type="ARBA" id="ARBA00000707"/>
    </source>
</evidence>
<dbReference type="GO" id="GO:0061136">
    <property type="term" value="P:regulation of proteasomal protein catabolic process"/>
    <property type="evidence" value="ECO:0007669"/>
    <property type="project" value="TreeGrafter"/>
</dbReference>
<evidence type="ECO:0000256" key="8">
    <source>
        <dbReference type="ARBA" id="ARBA00041732"/>
    </source>
</evidence>
<gene>
    <name evidence="14" type="ORF">HYPBUDRAFT_156512</name>
</gene>
<comment type="catalytic activity">
    <reaction evidence="1">
        <text>Thiol-dependent hydrolysis of ester, thioester, amide, peptide and isopeptide bonds formed by the C-terminal Gly of ubiquitin (a 76-residue protein attached to proteins as an intracellular targeting signal).</text>
        <dbReference type="EC" id="3.4.19.12"/>
    </reaction>
</comment>
<organism evidence="14 15">
    <name type="scientific">Hyphopichia burtonii NRRL Y-1933</name>
    <dbReference type="NCBI Taxonomy" id="984485"/>
    <lineage>
        <taxon>Eukaryota</taxon>
        <taxon>Fungi</taxon>
        <taxon>Dikarya</taxon>
        <taxon>Ascomycota</taxon>
        <taxon>Saccharomycotina</taxon>
        <taxon>Pichiomycetes</taxon>
        <taxon>Debaryomycetaceae</taxon>
        <taxon>Hyphopichia</taxon>
    </lineage>
</organism>
<protein>
    <recommendedName>
        <fullName evidence="7">Ubiquitin carboxyl-terminal hydrolase 2</fullName>
        <ecNumber evidence="2">3.4.19.12</ecNumber>
    </recommendedName>
    <alternativeName>
        <fullName evidence="9">Deubiquitinating enzyme 2</fullName>
    </alternativeName>
    <alternativeName>
        <fullName evidence="8">Ubiquitin thioesterase 2</fullName>
    </alternativeName>
    <alternativeName>
        <fullName evidence="10">Ubiquitin-specific-processing protease 2</fullName>
    </alternativeName>
</protein>
<keyword evidence="11" id="KW-0175">Coiled coil</keyword>
<dbReference type="PANTHER" id="PTHR43982">
    <property type="entry name" value="UBIQUITIN CARBOXYL-TERMINAL HYDROLASE"/>
    <property type="match status" value="1"/>
</dbReference>
<dbReference type="InterPro" id="IPR025305">
    <property type="entry name" value="UCH_repeat_domain"/>
</dbReference>
<dbReference type="Proteomes" id="UP000095085">
    <property type="component" value="Unassembled WGS sequence"/>
</dbReference>
<dbReference type="InterPro" id="IPR038765">
    <property type="entry name" value="Papain-like_cys_pep_sf"/>
</dbReference>
<dbReference type="Pfam" id="PF13446">
    <property type="entry name" value="RPT"/>
    <property type="match status" value="3"/>
</dbReference>
<dbReference type="InterPro" id="IPR028889">
    <property type="entry name" value="USP"/>
</dbReference>
<proteinExistence type="predicted"/>
<keyword evidence="4" id="KW-0833">Ubl conjugation pathway</keyword>
<dbReference type="GO" id="GO:0016579">
    <property type="term" value="P:protein deubiquitination"/>
    <property type="evidence" value="ECO:0007669"/>
    <property type="project" value="InterPro"/>
</dbReference>
<dbReference type="InterPro" id="IPR044635">
    <property type="entry name" value="UBP14-like"/>
</dbReference>
<dbReference type="InterPro" id="IPR001394">
    <property type="entry name" value="Peptidase_C19_UCH"/>
</dbReference>
<dbReference type="RefSeq" id="XP_020076832.1">
    <property type="nucleotide sequence ID" value="XM_020222205.1"/>
</dbReference>
<keyword evidence="5" id="KW-0378">Hydrolase</keyword>
<dbReference type="GO" id="GO:0070628">
    <property type="term" value="F:proteasome binding"/>
    <property type="evidence" value="ECO:0007669"/>
    <property type="project" value="TreeGrafter"/>
</dbReference>
<dbReference type="PROSITE" id="PS00972">
    <property type="entry name" value="USP_1"/>
    <property type="match status" value="1"/>
</dbReference>
<reference evidence="15" key="1">
    <citation type="submission" date="2016-05" db="EMBL/GenBank/DDBJ databases">
        <title>Comparative genomics of biotechnologically important yeasts.</title>
        <authorList>
            <consortium name="DOE Joint Genome Institute"/>
            <person name="Riley R."/>
            <person name="Haridas S."/>
            <person name="Wolfe K.H."/>
            <person name="Lopes M.R."/>
            <person name="Hittinger C.T."/>
            <person name="Goker M."/>
            <person name="Salamov A."/>
            <person name="Wisecaver J."/>
            <person name="Long T.M."/>
            <person name="Aerts A.L."/>
            <person name="Barry K."/>
            <person name="Choi C."/>
            <person name="Clum A."/>
            <person name="Coughlan A.Y."/>
            <person name="Deshpande S."/>
            <person name="Douglass A.P."/>
            <person name="Hanson S.J."/>
            <person name="Klenk H.-P."/>
            <person name="Labutti K."/>
            <person name="Lapidus A."/>
            <person name="Lindquist E."/>
            <person name="Lipzen A."/>
            <person name="Meier-Kolthoff J.P."/>
            <person name="Ohm R.A."/>
            <person name="Otillar R.P."/>
            <person name="Pangilinan J."/>
            <person name="Peng Y."/>
            <person name="Rokas A."/>
            <person name="Rosa C.A."/>
            <person name="Scheuner C."/>
            <person name="Sibirny A.A."/>
            <person name="Slot J.C."/>
            <person name="Stielow J.B."/>
            <person name="Sun H."/>
            <person name="Kurtzman C.P."/>
            <person name="Blackwell M."/>
            <person name="Grigoriev I.V."/>
            <person name="Jeffries T.W."/>
        </authorList>
    </citation>
    <scope>NUCLEOTIDE SEQUENCE [LARGE SCALE GENOMIC DNA]</scope>
    <source>
        <strain evidence="15">NRRL Y-1933</strain>
    </source>
</reference>
<feature type="compositionally biased region" description="Basic and acidic residues" evidence="12">
    <location>
        <begin position="899"/>
        <end position="919"/>
    </location>
</feature>
<feature type="coiled-coil region" evidence="11">
    <location>
        <begin position="1163"/>
        <end position="1190"/>
    </location>
</feature>
<evidence type="ECO:0000256" key="12">
    <source>
        <dbReference type="SAM" id="MobiDB-lite"/>
    </source>
</evidence>
<dbReference type="OrthoDB" id="2420415at2759"/>
<dbReference type="InterPro" id="IPR018200">
    <property type="entry name" value="USP_CS"/>
</dbReference>
<feature type="region of interest" description="Disordered" evidence="12">
    <location>
        <begin position="1"/>
        <end position="50"/>
    </location>
</feature>
<sequence length="1284" mass="147789">MTVKDYPENQPENSDSISSDKEGNKTQLKSNNPFSQSDSSSLSPSSSSENVKPAFNYTLIPSEKLIEYPFKSLNRIIDDIKYTTVYKKKWPNLLSFSLVNSIPITYSSDLSQLLSSSNTYRDFELLTLNNHLDYAPSFEEIELKESDQILKNIRGLLVNRSLNEINHVKFTILERKPSQYIYQNIDKHEYHLIPKSLISNDDLKSLNDESITSFNLIDDAFFKSMNSNNNHILRVSIYNAEFEIDDLKSIIDQESIKNRYLKGIERNPDSNLSKDLIPSPIHCFQTLIKVLKGPINLPPNRQIQTISLKNTNLDAKIDIDLLFNKLSFTTNDDELVPPSLTTNPSLRESYIRKIMEIIYIAKKLKLQNQLNDFDTTYSFSDNCSLIFRTFGEVDKHISMTYINKNNSNQLPFFTNLSCCSYFQDEIIIRCFENTIRSDPVNSPHYVDSLKNIIQFNSNQHPSKLRAYYNNLSSRGELVGYSDYMDALKSIGIQLTGPNVEVDDDFIVAMYFTAYKNDSKNYFYYNKNLRMIANIRKSQFLFKFLDNEIIPIGLALDELGVELITEDEVVITAFEFRLDELLQASNFKISGEVSFLYKCLLSVAVKRKSYILMHYIETKYPNIIGPNYSINFKDACEKLNCEISTSDFEVISKFQEKLAVSQVSDTYSSGDEHKDDIRSLRQALKSVAQAKDSKILFSFLNSGKIDSSLLPAENWPSGLDNIGNTCYLNSLLQYYFCIKPLRDLILNFNELDVDFSKYKNRKIGGREVEESEIKRSIQFIYHLKQLFNEMIHTNKRCVQPSKELAYLSFLPLSQPVAFKTNKEIQAEIESAELGARSSQSSDVVEVLEDTPQEGEANSKDQPILISSQSPDPGDGDVSMAEDPKPKPASSDEMLIDLGDDELKTEGPVEDENHPEAGKEEIVEEKETEPQILQISTDQMESTIEVGRQQDVTECIENVTFQIETALEPLFIEEDGEQFDLIKKLFYGKTKQTIKPMENENGSNKLRESAERFFSLIINVSDHPKDIYDSLDNYFNEDVVSLEEGLVKKTLTIKELPEVLQFHVQRVLFDREKLIAYKSLEPIPFSEQIYLDRYLDTEDEEILNKKQEVFKWKSEISSLYEKRDDILKLDPETNLSIIDSLIATKKFLEAKIINHESLSIKAETILAIQDQIDSLKDELQSIHDRLTILQEQTSNQFKAYTKIGYSIFAIFIHRGEASYGHYWVYIKDPHRNIYRKYNDEIVTEVPASEVLNFTEGNTATPYYIVYVKDSLKKDYVEPLKRVINKC</sequence>
<evidence type="ECO:0000313" key="14">
    <source>
        <dbReference type="EMBL" id="ODV67765.1"/>
    </source>
</evidence>
<evidence type="ECO:0000256" key="9">
    <source>
        <dbReference type="ARBA" id="ARBA00042236"/>
    </source>
</evidence>
<dbReference type="GeneID" id="30996754"/>
<dbReference type="PANTHER" id="PTHR43982:SF6">
    <property type="entry name" value="UBIQUITIN CARBOXYL-TERMINAL HYDROLASE 2-RELATED"/>
    <property type="match status" value="1"/>
</dbReference>
<feature type="domain" description="USP" evidence="13">
    <location>
        <begin position="716"/>
        <end position="1267"/>
    </location>
</feature>
<keyword evidence="3" id="KW-0645">Protease</keyword>
<keyword evidence="6" id="KW-0788">Thiol protease</keyword>
<evidence type="ECO:0000313" key="15">
    <source>
        <dbReference type="Proteomes" id="UP000095085"/>
    </source>
</evidence>
<dbReference type="EMBL" id="KV454540">
    <property type="protein sequence ID" value="ODV67765.1"/>
    <property type="molecule type" value="Genomic_DNA"/>
</dbReference>